<gene>
    <name evidence="2" type="ORF">BDK51DRAFT_34509</name>
</gene>
<feature type="signal peptide" evidence="1">
    <location>
        <begin position="1"/>
        <end position="18"/>
    </location>
</feature>
<feature type="non-terminal residue" evidence="2">
    <location>
        <position position="148"/>
    </location>
</feature>
<reference evidence="3" key="1">
    <citation type="journal article" date="2018" name="Nat. Microbiol.">
        <title>Leveraging single-cell genomics to expand the fungal tree of life.</title>
        <authorList>
            <person name="Ahrendt S.R."/>
            <person name="Quandt C.A."/>
            <person name="Ciobanu D."/>
            <person name="Clum A."/>
            <person name="Salamov A."/>
            <person name="Andreopoulos B."/>
            <person name="Cheng J.F."/>
            <person name="Woyke T."/>
            <person name="Pelin A."/>
            <person name="Henrissat B."/>
            <person name="Reynolds N.K."/>
            <person name="Benny G.L."/>
            <person name="Smith M.E."/>
            <person name="James T.Y."/>
            <person name="Grigoriev I.V."/>
        </authorList>
    </citation>
    <scope>NUCLEOTIDE SEQUENCE [LARGE SCALE GENOMIC DNA]</scope>
</reference>
<accession>A0A4P9W2V2</accession>
<dbReference type="AlphaFoldDB" id="A0A4P9W2V2"/>
<dbReference type="EMBL" id="KZ999381">
    <property type="protein sequence ID" value="RKO85138.1"/>
    <property type="molecule type" value="Genomic_DNA"/>
</dbReference>
<evidence type="ECO:0000313" key="3">
    <source>
        <dbReference type="Proteomes" id="UP000269721"/>
    </source>
</evidence>
<dbReference type="Proteomes" id="UP000269721">
    <property type="component" value="Unassembled WGS sequence"/>
</dbReference>
<evidence type="ECO:0000313" key="2">
    <source>
        <dbReference type="EMBL" id="RKO85138.1"/>
    </source>
</evidence>
<evidence type="ECO:0000256" key="1">
    <source>
        <dbReference type="SAM" id="SignalP"/>
    </source>
</evidence>
<evidence type="ECO:0008006" key="4">
    <source>
        <dbReference type="Google" id="ProtNLM"/>
    </source>
</evidence>
<protein>
    <recommendedName>
        <fullName evidence="4">IGFBP N-terminal domain-containing protein</fullName>
    </recommendedName>
</protein>
<keyword evidence="3" id="KW-1185">Reference proteome</keyword>
<feature type="chain" id="PRO_5020512817" description="IGFBP N-terminal domain-containing protein" evidence="1">
    <location>
        <begin position="19"/>
        <end position="148"/>
    </location>
</feature>
<sequence>MQIISSLAVVILATAGFATPAAQVDGGLFAGHIPRGSACEVGNSILINPHCEDGLICKPTNAANPREGICTLPFPTVPVAKRQLDLGRPLGSGCEVGNSILINGCQFGLFCKANSKGSRFGICSKDSDIVNKPVAKRQLDLGRPLGSG</sequence>
<organism evidence="2 3">
    <name type="scientific">Blyttiomyces helicus</name>
    <dbReference type="NCBI Taxonomy" id="388810"/>
    <lineage>
        <taxon>Eukaryota</taxon>
        <taxon>Fungi</taxon>
        <taxon>Fungi incertae sedis</taxon>
        <taxon>Chytridiomycota</taxon>
        <taxon>Chytridiomycota incertae sedis</taxon>
        <taxon>Chytridiomycetes</taxon>
        <taxon>Chytridiomycetes incertae sedis</taxon>
        <taxon>Blyttiomyces</taxon>
    </lineage>
</organism>
<proteinExistence type="predicted"/>
<name>A0A4P9W2V2_9FUNG</name>
<keyword evidence="1" id="KW-0732">Signal</keyword>